<feature type="compositionally biased region" description="Polar residues" evidence="1">
    <location>
        <begin position="57"/>
        <end position="70"/>
    </location>
</feature>
<accession>A0ABU6VWI9</accession>
<feature type="region of interest" description="Disordered" evidence="1">
    <location>
        <begin position="57"/>
        <end position="105"/>
    </location>
</feature>
<feature type="compositionally biased region" description="Low complexity" evidence="1">
    <location>
        <begin position="86"/>
        <end position="96"/>
    </location>
</feature>
<proteinExistence type="predicted"/>
<evidence type="ECO:0000313" key="3">
    <source>
        <dbReference type="Proteomes" id="UP001341840"/>
    </source>
</evidence>
<reference evidence="2 3" key="1">
    <citation type="journal article" date="2023" name="Plants (Basel)">
        <title>Bridging the Gap: Combining Genomics and Transcriptomics Approaches to Understand Stylosanthes scabra, an Orphan Legume from the Brazilian Caatinga.</title>
        <authorList>
            <person name="Ferreira-Neto J.R.C."/>
            <person name="da Silva M.D."/>
            <person name="Binneck E."/>
            <person name="de Melo N.F."/>
            <person name="da Silva R.H."/>
            <person name="de Melo A.L.T.M."/>
            <person name="Pandolfi V."/>
            <person name="Bustamante F.O."/>
            <person name="Brasileiro-Vidal A.C."/>
            <person name="Benko-Iseppon A.M."/>
        </authorList>
    </citation>
    <scope>NUCLEOTIDE SEQUENCE [LARGE SCALE GENOMIC DNA]</scope>
    <source>
        <tissue evidence="2">Leaves</tissue>
    </source>
</reference>
<name>A0ABU6VWI9_9FABA</name>
<comment type="caution">
    <text evidence="2">The sequence shown here is derived from an EMBL/GenBank/DDBJ whole genome shotgun (WGS) entry which is preliminary data.</text>
</comment>
<dbReference type="EMBL" id="JASCZI010153483">
    <property type="protein sequence ID" value="MED6177419.1"/>
    <property type="molecule type" value="Genomic_DNA"/>
</dbReference>
<sequence length="300" mass="33794">MEVPETQVEIDPWENEMQPIIQGQMQHGVAECGHATDSGVNNKYSIINHSVRSMVSQGETHLANQPSSSMCEGGEQKQGHGEGTSQQLQPAHQQSQGESYTQQVQKQVLASPNMVHPNASFQQQPHGQDAFMQIDNKLTQREDSADLPFSVNQESNLQGMNNNIRLKMKADLNTAGNQEQISTQQKQTIYDSPEQPMPIKELLNMAFRNSDTTNYVSNSADIWNFRDKPKLMSTFDEKGRKIIQRRIAEAPYIVELADEDEVIKENESLQPLKGAWEMELAQNISSCLQIKRKRAEASQL</sequence>
<evidence type="ECO:0000313" key="2">
    <source>
        <dbReference type="EMBL" id="MED6177419.1"/>
    </source>
</evidence>
<gene>
    <name evidence="2" type="ORF">PIB30_097911</name>
</gene>
<evidence type="ECO:0000256" key="1">
    <source>
        <dbReference type="SAM" id="MobiDB-lite"/>
    </source>
</evidence>
<organism evidence="2 3">
    <name type="scientific">Stylosanthes scabra</name>
    <dbReference type="NCBI Taxonomy" id="79078"/>
    <lineage>
        <taxon>Eukaryota</taxon>
        <taxon>Viridiplantae</taxon>
        <taxon>Streptophyta</taxon>
        <taxon>Embryophyta</taxon>
        <taxon>Tracheophyta</taxon>
        <taxon>Spermatophyta</taxon>
        <taxon>Magnoliopsida</taxon>
        <taxon>eudicotyledons</taxon>
        <taxon>Gunneridae</taxon>
        <taxon>Pentapetalae</taxon>
        <taxon>rosids</taxon>
        <taxon>fabids</taxon>
        <taxon>Fabales</taxon>
        <taxon>Fabaceae</taxon>
        <taxon>Papilionoideae</taxon>
        <taxon>50 kb inversion clade</taxon>
        <taxon>dalbergioids sensu lato</taxon>
        <taxon>Dalbergieae</taxon>
        <taxon>Pterocarpus clade</taxon>
        <taxon>Stylosanthes</taxon>
    </lineage>
</organism>
<dbReference type="Proteomes" id="UP001341840">
    <property type="component" value="Unassembled WGS sequence"/>
</dbReference>
<protein>
    <submittedName>
        <fullName evidence="2">Uncharacterized protein</fullName>
    </submittedName>
</protein>
<keyword evidence="3" id="KW-1185">Reference proteome</keyword>